<evidence type="ECO:0000256" key="5">
    <source>
        <dbReference type="ARBA" id="ARBA00023163"/>
    </source>
</evidence>
<comment type="similarity">
    <text evidence="2">Belongs to the bZIP family.</text>
</comment>
<proteinExistence type="inferred from homology"/>
<evidence type="ECO:0000256" key="8">
    <source>
        <dbReference type="SAM" id="MobiDB-lite"/>
    </source>
</evidence>
<feature type="compositionally biased region" description="Basic and acidic residues" evidence="8">
    <location>
        <begin position="264"/>
        <end position="278"/>
    </location>
</feature>
<organism evidence="10 11">
    <name type="scientific">Ancylostoma ceylanicum</name>
    <dbReference type="NCBI Taxonomy" id="53326"/>
    <lineage>
        <taxon>Eukaryota</taxon>
        <taxon>Metazoa</taxon>
        <taxon>Ecdysozoa</taxon>
        <taxon>Nematoda</taxon>
        <taxon>Chromadorea</taxon>
        <taxon>Rhabditida</taxon>
        <taxon>Rhabditina</taxon>
        <taxon>Rhabditomorpha</taxon>
        <taxon>Strongyloidea</taxon>
        <taxon>Ancylostomatidae</taxon>
        <taxon>Ancylostomatinae</taxon>
        <taxon>Ancylostoma</taxon>
    </lineage>
</organism>
<evidence type="ECO:0000256" key="6">
    <source>
        <dbReference type="ARBA" id="ARBA00023242"/>
    </source>
</evidence>
<dbReference type="GO" id="GO:0001228">
    <property type="term" value="F:DNA-binding transcription activator activity, RNA polymerase II-specific"/>
    <property type="evidence" value="ECO:0007669"/>
    <property type="project" value="TreeGrafter"/>
</dbReference>
<keyword evidence="11" id="KW-1185">Reference proteome</keyword>
<dbReference type="GO" id="GO:0005634">
    <property type="term" value="C:nucleus"/>
    <property type="evidence" value="ECO:0007669"/>
    <property type="project" value="UniProtKB-SubCell"/>
</dbReference>
<evidence type="ECO:0000256" key="1">
    <source>
        <dbReference type="ARBA" id="ARBA00004123"/>
    </source>
</evidence>
<evidence type="ECO:0000256" key="7">
    <source>
        <dbReference type="SAM" id="Coils"/>
    </source>
</evidence>
<gene>
    <name evidence="10" type="primary">Acey_s0063.g3443</name>
    <name evidence="10" type="ORF">Y032_0063g3443</name>
</gene>
<dbReference type="SUPFAM" id="SSF57959">
    <property type="entry name" value="Leucine zipper domain"/>
    <property type="match status" value="1"/>
</dbReference>
<dbReference type="PROSITE" id="PS50217">
    <property type="entry name" value="BZIP"/>
    <property type="match status" value="1"/>
</dbReference>
<dbReference type="GO" id="GO:0000977">
    <property type="term" value="F:RNA polymerase II transcription regulatory region sequence-specific DNA binding"/>
    <property type="evidence" value="ECO:0007669"/>
    <property type="project" value="TreeGrafter"/>
</dbReference>
<dbReference type="Proteomes" id="UP000024635">
    <property type="component" value="Unassembled WGS sequence"/>
</dbReference>
<comment type="caution">
    <text evidence="10">The sequence shown here is derived from an EMBL/GenBank/DDBJ whole genome shotgun (WGS) entry which is preliminary data.</text>
</comment>
<evidence type="ECO:0000313" key="11">
    <source>
        <dbReference type="Proteomes" id="UP000024635"/>
    </source>
</evidence>
<evidence type="ECO:0000256" key="2">
    <source>
        <dbReference type="ARBA" id="ARBA00007163"/>
    </source>
</evidence>
<dbReference type="InterPro" id="IPR004827">
    <property type="entry name" value="bZIP"/>
</dbReference>
<dbReference type="OrthoDB" id="5812534at2759"/>
<reference evidence="11" key="1">
    <citation type="journal article" date="2015" name="Nat. Genet.">
        <title>The genome and transcriptome of the zoonotic hookworm Ancylostoma ceylanicum identify infection-specific gene families.</title>
        <authorList>
            <person name="Schwarz E.M."/>
            <person name="Hu Y."/>
            <person name="Antoshechkin I."/>
            <person name="Miller M.M."/>
            <person name="Sternberg P.W."/>
            <person name="Aroian R.V."/>
        </authorList>
    </citation>
    <scope>NUCLEOTIDE SEQUENCE</scope>
    <source>
        <strain evidence="11">HY135</strain>
    </source>
</reference>
<evidence type="ECO:0000313" key="10">
    <source>
        <dbReference type="EMBL" id="EYC08935.1"/>
    </source>
</evidence>
<dbReference type="AlphaFoldDB" id="A0A016U1G1"/>
<feature type="domain" description="BZIP" evidence="9">
    <location>
        <begin position="267"/>
        <end position="330"/>
    </location>
</feature>
<dbReference type="STRING" id="53326.A0A016U1G1"/>
<protein>
    <recommendedName>
        <fullName evidence="9">BZIP domain-containing protein</fullName>
    </recommendedName>
</protein>
<dbReference type="PANTHER" id="PTHR13044:SF14">
    <property type="entry name" value="CRYPTOCEPHAL, ISOFORM A"/>
    <property type="match status" value="1"/>
</dbReference>
<name>A0A016U1G1_9BILA</name>
<feature type="coiled-coil region" evidence="7">
    <location>
        <begin position="299"/>
        <end position="326"/>
    </location>
</feature>
<evidence type="ECO:0000256" key="3">
    <source>
        <dbReference type="ARBA" id="ARBA00023015"/>
    </source>
</evidence>
<accession>A0A016U1G1</accession>
<dbReference type="Gene3D" id="1.20.5.170">
    <property type="match status" value="1"/>
</dbReference>
<evidence type="ECO:0000256" key="4">
    <source>
        <dbReference type="ARBA" id="ARBA00023125"/>
    </source>
</evidence>
<keyword evidence="6" id="KW-0539">Nucleus</keyword>
<keyword evidence="4" id="KW-0238">DNA-binding</keyword>
<dbReference type="InterPro" id="IPR046347">
    <property type="entry name" value="bZIP_sf"/>
</dbReference>
<feature type="region of interest" description="Disordered" evidence="8">
    <location>
        <begin position="236"/>
        <end position="278"/>
    </location>
</feature>
<feature type="compositionally biased region" description="Low complexity" evidence="8">
    <location>
        <begin position="239"/>
        <end position="248"/>
    </location>
</feature>
<keyword evidence="5" id="KW-0804">Transcription</keyword>
<dbReference type="SMART" id="SM00338">
    <property type="entry name" value="BRLZ"/>
    <property type="match status" value="1"/>
</dbReference>
<dbReference type="EMBL" id="JARK01001399">
    <property type="protein sequence ID" value="EYC08935.1"/>
    <property type="molecule type" value="Genomic_DNA"/>
</dbReference>
<dbReference type="PANTHER" id="PTHR13044">
    <property type="entry name" value="ACTIVATING TRANSCRIPTION FACTOR ATF 4/5"/>
    <property type="match status" value="1"/>
</dbReference>
<keyword evidence="3" id="KW-0805">Transcription regulation</keyword>
<evidence type="ECO:0000259" key="9">
    <source>
        <dbReference type="PROSITE" id="PS50217"/>
    </source>
</evidence>
<sequence>MLSRISRMSTMSAQFVNGCSLLREHPTAPKPVAKLDQFVRCDSFDGSRERSANSWSDPFIGHHEHEEFLAELSELDLLKNSTSFDDSVCPDSAGDWNAFLDGLDWMQELGPLDVAAVSPGSTTDYPSTTSPGSAEDILDRTAAIIDWKAWNHYLSNDWEADLSPLIDEDEKVQLSDGCSTPVQQRDEVMISCEPESKVPPMDAVVPCADIPVVPPSGPLTWIPSIHNYGGLDRKKGIASSCSSSSTRDSSPDRVIKRRGVKMKPPSDEGTNHRRSLNREAAFRYRERKRMEQRERRRELEQLLCHNSILKQQVKQLRGDIAEWRRKLNQFVK</sequence>
<comment type="subcellular location">
    <subcellularLocation>
        <location evidence="1">Nucleus</location>
    </subcellularLocation>
</comment>
<dbReference type="Pfam" id="PF07716">
    <property type="entry name" value="bZIP_2"/>
    <property type="match status" value="1"/>
</dbReference>
<keyword evidence="7" id="KW-0175">Coiled coil</keyword>